<dbReference type="SUPFAM" id="SSF54593">
    <property type="entry name" value="Glyoxalase/Bleomycin resistance protein/Dihydroxybiphenyl dioxygenase"/>
    <property type="match status" value="1"/>
</dbReference>
<sequence length="140" mass="15134">MPLDHICLITPFSKVDDEATFLLTAFAHMGLREYARPAPGVVGLGDDTGSFLWVGGYDAQQRRIPDGATIQRIHVALTAKSHQDVDKFHVQGLKAAGVVDNGAPGPRENYRPGYYGAFLISPAGHNIEAVCHKAPEKTPK</sequence>
<comment type="caution">
    <text evidence="1">The sequence shown here is derived from an EMBL/GenBank/DDBJ whole genome shotgun (WGS) entry which is preliminary data.</text>
</comment>
<reference evidence="1 2" key="1">
    <citation type="submission" date="2017-03" db="EMBL/GenBank/DDBJ databases">
        <title>Genomes of endolithic fungi from Antarctica.</title>
        <authorList>
            <person name="Coleine C."/>
            <person name="Masonjones S."/>
            <person name="Stajich J.E."/>
        </authorList>
    </citation>
    <scope>NUCLEOTIDE SEQUENCE [LARGE SCALE GENOMIC DNA]</scope>
    <source>
        <strain evidence="1 2">CCFEE 6314</strain>
    </source>
</reference>
<dbReference type="OrthoDB" id="10249419at2759"/>
<accession>A0A438N2V9</accession>
<gene>
    <name evidence="1" type="ORF">B0A52_06252</name>
</gene>
<evidence type="ECO:0008006" key="3">
    <source>
        <dbReference type="Google" id="ProtNLM"/>
    </source>
</evidence>
<dbReference type="PANTHER" id="PTHR35006:SF2">
    <property type="entry name" value="GLYOXALASE FAMILY PROTEIN (AFU_ORTHOLOGUE AFUA_5G14830)"/>
    <property type="match status" value="1"/>
</dbReference>
<dbReference type="AlphaFoldDB" id="A0A438N2V9"/>
<evidence type="ECO:0000313" key="1">
    <source>
        <dbReference type="EMBL" id="RVX70080.1"/>
    </source>
</evidence>
<organism evidence="1 2">
    <name type="scientific">Exophiala mesophila</name>
    <name type="common">Black yeast-like fungus</name>
    <dbReference type="NCBI Taxonomy" id="212818"/>
    <lineage>
        <taxon>Eukaryota</taxon>
        <taxon>Fungi</taxon>
        <taxon>Dikarya</taxon>
        <taxon>Ascomycota</taxon>
        <taxon>Pezizomycotina</taxon>
        <taxon>Eurotiomycetes</taxon>
        <taxon>Chaetothyriomycetidae</taxon>
        <taxon>Chaetothyriales</taxon>
        <taxon>Herpotrichiellaceae</taxon>
        <taxon>Exophiala</taxon>
    </lineage>
</organism>
<dbReference type="Gene3D" id="3.10.180.10">
    <property type="entry name" value="2,3-Dihydroxybiphenyl 1,2-Dioxygenase, domain 1"/>
    <property type="match status" value="1"/>
</dbReference>
<dbReference type="EMBL" id="NAJM01000025">
    <property type="protein sequence ID" value="RVX70080.1"/>
    <property type="molecule type" value="Genomic_DNA"/>
</dbReference>
<dbReference type="PANTHER" id="PTHR35006">
    <property type="entry name" value="GLYOXALASE FAMILY PROTEIN (AFU_ORTHOLOGUE AFUA_5G14830)"/>
    <property type="match status" value="1"/>
</dbReference>
<dbReference type="VEuPathDB" id="FungiDB:PV10_08881"/>
<proteinExistence type="predicted"/>
<dbReference type="InterPro" id="IPR029068">
    <property type="entry name" value="Glyas_Bleomycin-R_OHBP_Dase"/>
</dbReference>
<protein>
    <recommendedName>
        <fullName evidence="3">VOC domain-containing protein</fullName>
    </recommendedName>
</protein>
<evidence type="ECO:0000313" key="2">
    <source>
        <dbReference type="Proteomes" id="UP000288859"/>
    </source>
</evidence>
<dbReference type="Proteomes" id="UP000288859">
    <property type="component" value="Unassembled WGS sequence"/>
</dbReference>
<name>A0A438N2V9_EXOME</name>